<name>A0A4Q4NC23_ALTAL</name>
<accession>A0A4Q4NC23</accession>
<dbReference type="AlphaFoldDB" id="A0A4Q4NC23"/>
<evidence type="ECO:0000313" key="1">
    <source>
        <dbReference type="EMBL" id="RYN73579.1"/>
    </source>
</evidence>
<comment type="caution">
    <text evidence="1">The sequence shown here is derived from an EMBL/GenBank/DDBJ whole genome shotgun (WGS) entry which is preliminary data.</text>
</comment>
<dbReference type="Proteomes" id="UP000291422">
    <property type="component" value="Unassembled WGS sequence"/>
</dbReference>
<dbReference type="EMBL" id="PDXD01000020">
    <property type="protein sequence ID" value="RYN73579.1"/>
    <property type="molecule type" value="Genomic_DNA"/>
</dbReference>
<sequence length="94" mass="10184">MMRIPENPGNTWSIVPDSLAQSVATQGTKRNAHAMRLGTSDARLSPMQPVPESFLDRLVPSPDRQVRPSMSLVGPATAIINTTTRSCSELLLVI</sequence>
<proteinExistence type="predicted"/>
<gene>
    <name evidence="1" type="ORF">AA0117_g7480</name>
</gene>
<protein>
    <submittedName>
        <fullName evidence="1">Uncharacterized protein</fullName>
    </submittedName>
</protein>
<evidence type="ECO:0000313" key="2">
    <source>
        <dbReference type="Proteomes" id="UP000291422"/>
    </source>
</evidence>
<reference evidence="2" key="1">
    <citation type="journal article" date="2019" name="bioRxiv">
        <title>Genomics, evolutionary history and diagnostics of the Alternaria alternata species group including apple and Asian pear pathotypes.</title>
        <authorList>
            <person name="Armitage A.D."/>
            <person name="Cockerton H.M."/>
            <person name="Sreenivasaprasad S."/>
            <person name="Woodhall J.W."/>
            <person name="Lane C.R."/>
            <person name="Harrison R.J."/>
            <person name="Clarkson J.P."/>
        </authorList>
    </citation>
    <scope>NUCLEOTIDE SEQUENCE [LARGE SCALE GENOMIC DNA]</scope>
    <source>
        <strain evidence="2">FERA 1177</strain>
    </source>
</reference>
<organism evidence="1 2">
    <name type="scientific">Alternaria alternata</name>
    <name type="common">Alternaria rot fungus</name>
    <name type="synonym">Torula alternata</name>
    <dbReference type="NCBI Taxonomy" id="5599"/>
    <lineage>
        <taxon>Eukaryota</taxon>
        <taxon>Fungi</taxon>
        <taxon>Dikarya</taxon>
        <taxon>Ascomycota</taxon>
        <taxon>Pezizomycotina</taxon>
        <taxon>Dothideomycetes</taxon>
        <taxon>Pleosporomycetidae</taxon>
        <taxon>Pleosporales</taxon>
        <taxon>Pleosporineae</taxon>
        <taxon>Pleosporaceae</taxon>
        <taxon>Alternaria</taxon>
        <taxon>Alternaria sect. Alternaria</taxon>
        <taxon>Alternaria alternata complex</taxon>
    </lineage>
</organism>